<evidence type="ECO:0000259" key="1">
    <source>
        <dbReference type="Pfam" id="PF06985"/>
    </source>
</evidence>
<sequence length="457" mass="51934">MPHLRERVFYAQASWSPSRLVSIKDVDADPYLVFTENKPLKATYATLSHCWGDGTPLKLTVDTLEAFREAIPFFSLSKTFQDAIIVARRLGIEYIWIDSLCIIQTPNGVSKCPRSDEDWQVEAAMMGHVYRNAFLNISATGARNGTEGLYFPRDVQKIAPIAQCPDFKVEEGGSLVLHHSPNLALINASFWDTLSIRSAAFGRAWIFQERFLSRRVLHFGKEQMFWECHTDNCCETFPEGLPIRLKEETYIILKSVYNCFQTRDFSSYHAFGSLFRLQGLTLKDKLEIFWETVVTDYTRCKLSRASDKLIALSGIAEDIYFAGIWKSHLPSGLLWIGRNHVTRPELYRAPTWSWASVDGYIEWHHSPLRNGPSCVAEVISVEAVTPGPAFGRVTEATIQLRAPTWEWERTSPAGEMGADKPVSRYLTVRRRLRDFIPPPKAETRSGKQGIVVVLECT</sequence>
<dbReference type="Proteomes" id="UP000799324">
    <property type="component" value="Unassembled WGS sequence"/>
</dbReference>
<evidence type="ECO:0000313" key="3">
    <source>
        <dbReference type="Proteomes" id="UP000799324"/>
    </source>
</evidence>
<dbReference type="PANTHER" id="PTHR33112:SF10">
    <property type="entry name" value="TOL"/>
    <property type="match status" value="1"/>
</dbReference>
<gene>
    <name evidence="2" type="ORF">K491DRAFT_703828</name>
</gene>
<dbReference type="EMBL" id="MU004332">
    <property type="protein sequence ID" value="KAF2656826.1"/>
    <property type="molecule type" value="Genomic_DNA"/>
</dbReference>
<dbReference type="Pfam" id="PF06985">
    <property type="entry name" value="HET"/>
    <property type="match status" value="1"/>
</dbReference>
<name>A0A6A6TAI9_9PLEO</name>
<protein>
    <submittedName>
        <fullName evidence="2">HET-domain-containing protein</fullName>
    </submittedName>
</protein>
<organism evidence="2 3">
    <name type="scientific">Lophiostoma macrostomum CBS 122681</name>
    <dbReference type="NCBI Taxonomy" id="1314788"/>
    <lineage>
        <taxon>Eukaryota</taxon>
        <taxon>Fungi</taxon>
        <taxon>Dikarya</taxon>
        <taxon>Ascomycota</taxon>
        <taxon>Pezizomycotina</taxon>
        <taxon>Dothideomycetes</taxon>
        <taxon>Pleosporomycetidae</taxon>
        <taxon>Pleosporales</taxon>
        <taxon>Lophiostomataceae</taxon>
        <taxon>Lophiostoma</taxon>
    </lineage>
</organism>
<evidence type="ECO:0000313" key="2">
    <source>
        <dbReference type="EMBL" id="KAF2656826.1"/>
    </source>
</evidence>
<feature type="domain" description="Heterokaryon incompatibility" evidence="1">
    <location>
        <begin position="44"/>
        <end position="209"/>
    </location>
</feature>
<reference evidence="2" key="1">
    <citation type="journal article" date="2020" name="Stud. Mycol.">
        <title>101 Dothideomycetes genomes: a test case for predicting lifestyles and emergence of pathogens.</title>
        <authorList>
            <person name="Haridas S."/>
            <person name="Albert R."/>
            <person name="Binder M."/>
            <person name="Bloem J."/>
            <person name="Labutti K."/>
            <person name="Salamov A."/>
            <person name="Andreopoulos B."/>
            <person name="Baker S."/>
            <person name="Barry K."/>
            <person name="Bills G."/>
            <person name="Bluhm B."/>
            <person name="Cannon C."/>
            <person name="Castanera R."/>
            <person name="Culley D."/>
            <person name="Daum C."/>
            <person name="Ezra D."/>
            <person name="Gonzalez J."/>
            <person name="Henrissat B."/>
            <person name="Kuo A."/>
            <person name="Liang C."/>
            <person name="Lipzen A."/>
            <person name="Lutzoni F."/>
            <person name="Magnuson J."/>
            <person name="Mondo S."/>
            <person name="Nolan M."/>
            <person name="Ohm R."/>
            <person name="Pangilinan J."/>
            <person name="Park H.-J."/>
            <person name="Ramirez L."/>
            <person name="Alfaro M."/>
            <person name="Sun H."/>
            <person name="Tritt A."/>
            <person name="Yoshinaga Y."/>
            <person name="Zwiers L.-H."/>
            <person name="Turgeon B."/>
            <person name="Goodwin S."/>
            <person name="Spatafora J."/>
            <person name="Crous P."/>
            <person name="Grigoriev I."/>
        </authorList>
    </citation>
    <scope>NUCLEOTIDE SEQUENCE</scope>
    <source>
        <strain evidence="2">CBS 122681</strain>
    </source>
</reference>
<keyword evidence="3" id="KW-1185">Reference proteome</keyword>
<proteinExistence type="predicted"/>
<accession>A0A6A6TAI9</accession>
<dbReference type="InterPro" id="IPR010730">
    <property type="entry name" value="HET"/>
</dbReference>
<dbReference type="PANTHER" id="PTHR33112">
    <property type="entry name" value="DOMAIN PROTEIN, PUTATIVE-RELATED"/>
    <property type="match status" value="1"/>
</dbReference>
<dbReference type="OrthoDB" id="5362512at2759"/>
<dbReference type="AlphaFoldDB" id="A0A6A6TAI9"/>